<dbReference type="Gene3D" id="3.30.565.10">
    <property type="entry name" value="Histidine kinase-like ATPase, C-terminal domain"/>
    <property type="match status" value="1"/>
</dbReference>
<accession>A0A8T8WI41</accession>
<dbReference type="SUPFAM" id="SSF55874">
    <property type="entry name" value="ATPase domain of HSP90 chaperone/DNA topoisomerase II/histidine kinase"/>
    <property type="match status" value="1"/>
</dbReference>
<keyword evidence="1" id="KW-0614">Plasmid</keyword>
<dbReference type="REBASE" id="570536">
    <property type="entry name" value="Hma109044ORF18300P"/>
</dbReference>
<organism evidence="1 2">
    <name type="scientific">Halobaculum magnesiiphilum</name>
    <dbReference type="NCBI Taxonomy" id="1017351"/>
    <lineage>
        <taxon>Archaea</taxon>
        <taxon>Methanobacteriati</taxon>
        <taxon>Methanobacteriota</taxon>
        <taxon>Stenosarchaea group</taxon>
        <taxon>Halobacteria</taxon>
        <taxon>Halobacteriales</taxon>
        <taxon>Haloferacaceae</taxon>
        <taxon>Halobaculum</taxon>
    </lineage>
</organism>
<evidence type="ECO:0000313" key="1">
    <source>
        <dbReference type="EMBL" id="QZP39525.1"/>
    </source>
</evidence>
<protein>
    <submittedName>
        <fullName evidence="1">ATP-binding protein</fullName>
    </submittedName>
</protein>
<dbReference type="Pfam" id="PF13589">
    <property type="entry name" value="HATPase_c_3"/>
    <property type="match status" value="1"/>
</dbReference>
<geneLocation type="plasmid" evidence="1 2">
    <name>unnamed2</name>
</geneLocation>
<proteinExistence type="predicted"/>
<gene>
    <name evidence="1" type="ORF">K6T50_18305</name>
</gene>
<dbReference type="GO" id="GO:0005524">
    <property type="term" value="F:ATP binding"/>
    <property type="evidence" value="ECO:0007669"/>
    <property type="project" value="UniProtKB-KW"/>
</dbReference>
<name>A0A8T8WI41_9EURY</name>
<dbReference type="RefSeq" id="WP_222609274.1">
    <property type="nucleotide sequence ID" value="NZ_CP081960.1"/>
</dbReference>
<keyword evidence="2" id="KW-1185">Reference proteome</keyword>
<dbReference type="InterPro" id="IPR036890">
    <property type="entry name" value="HATPase_C_sf"/>
</dbReference>
<dbReference type="KEGG" id="hmp:K6T50_18305"/>
<keyword evidence="1" id="KW-0067">ATP-binding</keyword>
<keyword evidence="1" id="KW-0547">Nucleotide-binding</keyword>
<dbReference type="AlphaFoldDB" id="A0A8T8WI41"/>
<dbReference type="Proteomes" id="UP000826254">
    <property type="component" value="Plasmid unnamed2"/>
</dbReference>
<sequence length="677" mass="78261">MSQTESKPKTEEETPYEMSLSLNVLNHLGLNLYSNVPAVLSEAVANAWDADAENVDVSIYPEEERIEIVDDGHGMDLYDVNNRYLRVGYRRREDEDRPNRTPEHNRPVMGRKGIGKLSLFSIAETVEVYTTKDGEQHAFRMIVDEIKEAIGEEEPGNDAMQPQSYVPTQIDDFPDDHNQGTKIVLKNLKKRVHTAESALRKRLARRFSILGSEYDFTVRVNGEPIDITDRDYFHKIQFLWTFGDDRYVDYCRDAKLEEHEHRSSTTESGYEVEGWIGTVEKPRDLVEDIPGTGSETDDLNKISLMVRGKMAKADLMEDFNDSRMVTKYLVGEIHADFLDYDDEEDIATSNREDMVKDDPRYQELLEFIRGELNHIANRWGHLRNEQGSEEARQIGVIDMWYESLSPDNREQAKKLFGKINQMAVNDENDRKELFKYGVLAFENLKYKQNLEQLDSASTEDAGKVARILEDLEDIESTRFHQTVTQRLRVIEKLQQKLEDNTLETVLQEHIGEHPWLLDPSWERTAGTDLMEDWVRIDFTEEEDEAAGRLDLKHIRTAGKHVIIDLKRPDYKPTQSELEEHAEQYRDTISSLLSRSGRADEPVEVVFVVGTQPVDEETEEPVRHPNKSLDVDNARVQLYENLLKSSREAYEEYIQNRPEAGRVSRLLDEIDAGDTLND</sequence>
<dbReference type="GeneID" id="67180137"/>
<reference evidence="1 2" key="1">
    <citation type="journal article" date="2021" name="Int. J. Syst. Evol. Microbiol.">
        <title>Halobaculum halophilum sp. nov. and Halobaculum salinum sp. nov., isolated from salt lake and saline soil.</title>
        <authorList>
            <person name="Cui H.L."/>
            <person name="Shi X.W."/>
            <person name="Yin X.M."/>
            <person name="Yang X.Y."/>
            <person name="Hou J."/>
            <person name="Zhu L."/>
        </authorList>
    </citation>
    <scope>NUCLEOTIDE SEQUENCE [LARGE SCALE GENOMIC DNA]</scope>
    <source>
        <strain evidence="1 2">NBRC 109044</strain>
    </source>
</reference>
<dbReference type="EMBL" id="CP081960">
    <property type="protein sequence ID" value="QZP39525.1"/>
    <property type="molecule type" value="Genomic_DNA"/>
</dbReference>
<evidence type="ECO:0000313" key="2">
    <source>
        <dbReference type="Proteomes" id="UP000826254"/>
    </source>
</evidence>